<keyword evidence="3 5" id="KW-0808">Transferase</keyword>
<name>A0A6M3Y5Q4_9ZZZZ</name>
<evidence type="ECO:0000256" key="2">
    <source>
        <dbReference type="ARBA" id="ARBA00022603"/>
    </source>
</evidence>
<evidence type="ECO:0000256" key="1">
    <source>
        <dbReference type="ARBA" id="ARBA00006594"/>
    </source>
</evidence>
<comment type="similarity">
    <text evidence="1">Belongs to the N(4)/N(6)-methyltransferase family.</text>
</comment>
<dbReference type="AlphaFoldDB" id="A0A6M3Y5Q4"/>
<protein>
    <submittedName>
        <fullName evidence="5">Putative methyltransferase</fullName>
    </submittedName>
</protein>
<dbReference type="Gene3D" id="3.40.50.150">
    <property type="entry name" value="Vaccinia Virus protein VP39"/>
    <property type="match status" value="1"/>
</dbReference>
<dbReference type="PROSITE" id="PS00092">
    <property type="entry name" value="N6_MTASE"/>
    <property type="match status" value="1"/>
</dbReference>
<dbReference type="GO" id="GO:0005737">
    <property type="term" value="C:cytoplasm"/>
    <property type="evidence" value="ECO:0007669"/>
    <property type="project" value="TreeGrafter"/>
</dbReference>
<dbReference type="PRINTS" id="PR00508">
    <property type="entry name" value="S21N4MTFRASE"/>
</dbReference>
<dbReference type="InterPro" id="IPR002941">
    <property type="entry name" value="DNA_methylase_N4/N6"/>
</dbReference>
<accession>A0A6M3Y5Q4</accession>
<evidence type="ECO:0000259" key="4">
    <source>
        <dbReference type="Pfam" id="PF01555"/>
    </source>
</evidence>
<dbReference type="PANTHER" id="PTHR13370:SF3">
    <property type="entry name" value="TRNA (GUANINE(10)-N2)-METHYLTRANSFERASE HOMOLOG"/>
    <property type="match status" value="1"/>
</dbReference>
<dbReference type="EMBL" id="MT145166">
    <property type="protein sequence ID" value="QJI04294.1"/>
    <property type="molecule type" value="Genomic_DNA"/>
</dbReference>
<evidence type="ECO:0000313" key="5">
    <source>
        <dbReference type="EMBL" id="QJI04294.1"/>
    </source>
</evidence>
<dbReference type="Pfam" id="PF01555">
    <property type="entry name" value="N6_N4_Mtase"/>
    <property type="match status" value="1"/>
</dbReference>
<evidence type="ECO:0000256" key="3">
    <source>
        <dbReference type="ARBA" id="ARBA00022679"/>
    </source>
</evidence>
<dbReference type="InterPro" id="IPR029063">
    <property type="entry name" value="SAM-dependent_MTases_sf"/>
</dbReference>
<proteinExistence type="inferred from homology"/>
<gene>
    <name evidence="5" type="ORF">TM448B07274_0009</name>
</gene>
<dbReference type="PANTHER" id="PTHR13370">
    <property type="entry name" value="RNA METHYLASE-RELATED"/>
    <property type="match status" value="1"/>
</dbReference>
<dbReference type="InterPro" id="IPR001091">
    <property type="entry name" value="RM_Methyltransferase"/>
</dbReference>
<sequence>MNKELINKIICGECLEVMKDMPDKSVDLVLTDPPYGVNFKYDKYEDTEENWYNLIDKVIPEMRRIATMVIMPSCQIKRLDWFYKNHKPDWLICWYKGSVGHSAYIGFNDWEPHLVWGKNNTNMHDYFRATPEPFKNGHPCPKPIEWAKWIISRATKEDDIVLDPFIGSGTTAVACQNLKRNFIGIEISKEYVKIAEERLRQKPLL</sequence>
<dbReference type="GO" id="GO:0032259">
    <property type="term" value="P:methylation"/>
    <property type="evidence" value="ECO:0007669"/>
    <property type="project" value="UniProtKB-KW"/>
</dbReference>
<organism evidence="5">
    <name type="scientific">viral metagenome</name>
    <dbReference type="NCBI Taxonomy" id="1070528"/>
    <lineage>
        <taxon>unclassified sequences</taxon>
        <taxon>metagenomes</taxon>
        <taxon>organismal metagenomes</taxon>
    </lineage>
</organism>
<reference evidence="5" key="1">
    <citation type="submission" date="2020-03" db="EMBL/GenBank/DDBJ databases">
        <title>The deep terrestrial virosphere.</title>
        <authorList>
            <person name="Holmfeldt K."/>
            <person name="Nilsson E."/>
            <person name="Simone D."/>
            <person name="Lopez-Fernandez M."/>
            <person name="Wu X."/>
            <person name="de Brujin I."/>
            <person name="Lundin D."/>
            <person name="Andersson A."/>
            <person name="Bertilsson S."/>
            <person name="Dopson M."/>
        </authorList>
    </citation>
    <scope>NUCLEOTIDE SEQUENCE</scope>
    <source>
        <strain evidence="5">TM448B07274</strain>
    </source>
</reference>
<dbReference type="SUPFAM" id="SSF53335">
    <property type="entry name" value="S-adenosyl-L-methionine-dependent methyltransferases"/>
    <property type="match status" value="1"/>
</dbReference>
<feature type="domain" description="DNA methylase N-4/N-6" evidence="4">
    <location>
        <begin position="113"/>
        <end position="197"/>
    </location>
</feature>
<keyword evidence="2 5" id="KW-0489">Methyltransferase</keyword>
<dbReference type="GO" id="GO:0003677">
    <property type="term" value="F:DNA binding"/>
    <property type="evidence" value="ECO:0007669"/>
    <property type="project" value="InterPro"/>
</dbReference>
<dbReference type="InterPro" id="IPR002052">
    <property type="entry name" value="DNA_methylase_N6_adenine_CS"/>
</dbReference>
<dbReference type="GO" id="GO:0008170">
    <property type="term" value="F:N-methyltransferase activity"/>
    <property type="evidence" value="ECO:0007669"/>
    <property type="project" value="InterPro"/>
</dbReference>